<evidence type="ECO:0000313" key="3">
    <source>
        <dbReference type="EMBL" id="RGR75892.1"/>
    </source>
</evidence>
<keyword evidence="1" id="KW-0472">Membrane</keyword>
<feature type="transmembrane region" description="Helical" evidence="1">
    <location>
        <begin position="148"/>
        <end position="169"/>
    </location>
</feature>
<dbReference type="SUPFAM" id="SSF55874">
    <property type="entry name" value="ATPase domain of HSP90 chaperone/DNA topoisomerase II/histidine kinase"/>
    <property type="match status" value="1"/>
</dbReference>
<keyword evidence="1" id="KW-1133">Transmembrane helix</keyword>
<keyword evidence="1" id="KW-0812">Transmembrane</keyword>
<reference evidence="3 4" key="1">
    <citation type="submission" date="2018-08" db="EMBL/GenBank/DDBJ databases">
        <title>A genome reference for cultivated species of the human gut microbiota.</title>
        <authorList>
            <person name="Zou Y."/>
            <person name="Xue W."/>
            <person name="Luo G."/>
        </authorList>
    </citation>
    <scope>NUCLEOTIDE SEQUENCE [LARGE SCALE GENOMIC DNA]</scope>
    <source>
        <strain evidence="3 4">AF24-29</strain>
    </source>
</reference>
<organism evidence="3 4">
    <name type="scientific">Holdemania filiformis</name>
    <dbReference type="NCBI Taxonomy" id="61171"/>
    <lineage>
        <taxon>Bacteria</taxon>
        <taxon>Bacillati</taxon>
        <taxon>Bacillota</taxon>
        <taxon>Erysipelotrichia</taxon>
        <taxon>Erysipelotrichales</taxon>
        <taxon>Erysipelotrichaceae</taxon>
        <taxon>Holdemania</taxon>
    </lineage>
</organism>
<feature type="transmembrane region" description="Helical" evidence="1">
    <location>
        <begin position="181"/>
        <end position="205"/>
    </location>
</feature>
<dbReference type="InterPro" id="IPR036890">
    <property type="entry name" value="HATPase_C_sf"/>
</dbReference>
<dbReference type="PANTHER" id="PTHR40448:SF1">
    <property type="entry name" value="TWO-COMPONENT SENSOR HISTIDINE KINASE"/>
    <property type="match status" value="1"/>
</dbReference>
<feature type="transmembrane region" description="Helical" evidence="1">
    <location>
        <begin position="113"/>
        <end position="136"/>
    </location>
</feature>
<accession>A0A412G5B8</accession>
<feature type="transmembrane region" description="Helical" evidence="1">
    <location>
        <begin position="32"/>
        <end position="51"/>
    </location>
</feature>
<name>A0A412G5B8_9FIRM</name>
<keyword evidence="4" id="KW-1185">Reference proteome</keyword>
<feature type="domain" description="Sensor histidine kinase NatK-like C-terminal" evidence="2">
    <location>
        <begin position="316"/>
        <end position="419"/>
    </location>
</feature>
<dbReference type="GO" id="GO:0042802">
    <property type="term" value="F:identical protein binding"/>
    <property type="evidence" value="ECO:0007669"/>
    <property type="project" value="TreeGrafter"/>
</dbReference>
<dbReference type="GeneID" id="83014552"/>
<proteinExistence type="predicted"/>
<evidence type="ECO:0000313" key="4">
    <source>
        <dbReference type="Proteomes" id="UP000284178"/>
    </source>
</evidence>
<evidence type="ECO:0000256" key="1">
    <source>
        <dbReference type="SAM" id="Phobius"/>
    </source>
</evidence>
<sequence length="424" mass="48264">MSGLLMILFQGFVFSFCFVWLTLPLPVRTNRLAAAVILYLMFTLLYVPSTSSLLEAVLRYGKFILFYSVWGLVFLKIDKKYALFLAVFCTALMGIWYSLFQIFFLFFQLHNHNLLVVLTGLVRISSVILFRRAIVLIDENRTISLPELFISTFPAMTSFLANLVIYSLLDDLEQRSRGDTLLISFLVLFFGLSTLLILAGTEVYFKSARYAREAKAAEDQLNFQMQLMLKEKEKDEELKALHHDLRRHLNTLNRLSEIQQVRDYVDQLKAAAETTVYIETGNPVLDVILEDKRRLCQTKGIELKAGIRLDQAQFLSPMDLCTVFVNCLDNAVEAAEQCAESERVIEIAGGWIHENLVVRIQNPFVHAAKNQKGEWMSTKLDGGAHGYGLKNARKVVEKHGGTLTAEIQGKEFVVTWMIPKPQNA</sequence>
<dbReference type="EMBL" id="QRUP01000003">
    <property type="protein sequence ID" value="RGR75892.1"/>
    <property type="molecule type" value="Genomic_DNA"/>
</dbReference>
<gene>
    <name evidence="3" type="ORF">DWY25_03910</name>
</gene>
<dbReference type="Pfam" id="PF14501">
    <property type="entry name" value="HATPase_c_5"/>
    <property type="match status" value="1"/>
</dbReference>
<evidence type="ECO:0000259" key="2">
    <source>
        <dbReference type="Pfam" id="PF14501"/>
    </source>
</evidence>
<feature type="transmembrane region" description="Helical" evidence="1">
    <location>
        <begin position="82"/>
        <end position="107"/>
    </location>
</feature>
<feature type="transmembrane region" description="Helical" evidence="1">
    <location>
        <begin position="6"/>
        <end position="25"/>
    </location>
</feature>
<dbReference type="PANTHER" id="PTHR40448">
    <property type="entry name" value="TWO-COMPONENT SENSOR HISTIDINE KINASE"/>
    <property type="match status" value="1"/>
</dbReference>
<dbReference type="InterPro" id="IPR032834">
    <property type="entry name" value="NatK-like_C"/>
</dbReference>
<dbReference type="Gene3D" id="3.30.565.10">
    <property type="entry name" value="Histidine kinase-like ATPase, C-terminal domain"/>
    <property type="match status" value="1"/>
</dbReference>
<dbReference type="CDD" id="cd16935">
    <property type="entry name" value="HATPase_AgrC-ComD-like"/>
    <property type="match status" value="1"/>
</dbReference>
<feature type="transmembrane region" description="Helical" evidence="1">
    <location>
        <begin position="57"/>
        <end position="75"/>
    </location>
</feature>
<dbReference type="AlphaFoldDB" id="A0A412G5B8"/>
<dbReference type="Proteomes" id="UP000284178">
    <property type="component" value="Unassembled WGS sequence"/>
</dbReference>
<protein>
    <submittedName>
        <fullName evidence="3">GHKL domain-containing protein</fullName>
    </submittedName>
</protein>
<dbReference type="RefSeq" id="WP_117893933.1">
    <property type="nucleotide sequence ID" value="NZ_CABJCV010000003.1"/>
</dbReference>
<comment type="caution">
    <text evidence="3">The sequence shown here is derived from an EMBL/GenBank/DDBJ whole genome shotgun (WGS) entry which is preliminary data.</text>
</comment>